<evidence type="ECO:0000313" key="1">
    <source>
        <dbReference type="EMBL" id="MDR6968150.1"/>
    </source>
</evidence>
<comment type="caution">
    <text evidence="1">The sequence shown here is derived from an EMBL/GenBank/DDBJ whole genome shotgun (WGS) entry which is preliminary data.</text>
</comment>
<sequence>MRSFINWNILQRIQNSPKEFIVQRNVALLDAFLLGYEDLLLQLENEQQLKENYGNILSLEEYARKKYKAENIGSRNFKSIISFTCEDDLDFFHKYFDFLKEYEQAYPIQEVITYKLREPRKNITKQLTKFDYSFASLPNRSNELKEWIKGMRKRYPMYFGHYDISYFRAFLDGYFLCKKEYNLPFTTFDTKIKSFTESIICEDLNITGEFITWDRKYRYKTDWNSWGKISETTAKEILENLWKDLEIFTGEKLE</sequence>
<evidence type="ECO:0000313" key="2">
    <source>
        <dbReference type="Proteomes" id="UP001255185"/>
    </source>
</evidence>
<dbReference type="Proteomes" id="UP001255185">
    <property type="component" value="Unassembled WGS sequence"/>
</dbReference>
<keyword evidence="2" id="KW-1185">Reference proteome</keyword>
<gene>
    <name evidence="1" type="ORF">J2X31_002165</name>
</gene>
<organism evidence="1 2">
    <name type="scientific">Flavobacterium arsenatis</name>
    <dbReference type="NCBI Taxonomy" id="1484332"/>
    <lineage>
        <taxon>Bacteria</taxon>
        <taxon>Pseudomonadati</taxon>
        <taxon>Bacteroidota</taxon>
        <taxon>Flavobacteriia</taxon>
        <taxon>Flavobacteriales</taxon>
        <taxon>Flavobacteriaceae</taxon>
        <taxon>Flavobacterium</taxon>
    </lineage>
</organism>
<accession>A0ABU1TQA3</accession>
<reference evidence="1 2" key="1">
    <citation type="submission" date="2023-07" db="EMBL/GenBank/DDBJ databases">
        <title>Sorghum-associated microbial communities from plants grown in Nebraska, USA.</title>
        <authorList>
            <person name="Schachtman D."/>
        </authorList>
    </citation>
    <scope>NUCLEOTIDE SEQUENCE [LARGE SCALE GENOMIC DNA]</scope>
    <source>
        <strain evidence="1 2">3773</strain>
    </source>
</reference>
<name>A0ABU1TQA3_9FLAO</name>
<dbReference type="EMBL" id="JAVDVI010000008">
    <property type="protein sequence ID" value="MDR6968150.1"/>
    <property type="molecule type" value="Genomic_DNA"/>
</dbReference>
<protein>
    <submittedName>
        <fullName evidence="1">Uncharacterized protein</fullName>
    </submittedName>
</protein>
<proteinExistence type="predicted"/>
<dbReference type="RefSeq" id="WP_310026608.1">
    <property type="nucleotide sequence ID" value="NZ_JAVDVI010000008.1"/>
</dbReference>